<accession>M4RF71</accession>
<dbReference type="EMBL" id="CP004346">
    <property type="protein sequence ID" value="AGH41208.1"/>
    <property type="molecule type" value="Genomic_DNA"/>
</dbReference>
<sequence>MPCCFLSSGAYASAATIVFLDMDGNRQAREPSPNFPVLGVSV</sequence>
<proteinExistence type="predicted"/>
<evidence type="ECO:0000313" key="2">
    <source>
        <dbReference type="Proteomes" id="UP000011835"/>
    </source>
</evidence>
<dbReference type="AlphaFoldDB" id="M4RF71"/>
<dbReference type="Proteomes" id="UP000011835">
    <property type="component" value="Chromosome"/>
</dbReference>
<reference evidence="1 2" key="1">
    <citation type="journal article" date="2013" name="Genome Announc.">
        <title>Complete Genome Sequence of the Probiotic Bifidobacterium thermophilum Strain RBL67.</title>
        <authorList>
            <person name="Jans C."/>
            <person name="Lacroix C."/>
            <person name="Follador R."/>
            <person name="Stevens M.J."/>
        </authorList>
    </citation>
    <scope>NUCLEOTIDE SEQUENCE [LARGE SCALE GENOMIC DNA]</scope>
    <source>
        <strain evidence="1 2">RBL67</strain>
    </source>
</reference>
<protein>
    <submittedName>
        <fullName evidence="1">Uncharacterized protein</fullName>
    </submittedName>
</protein>
<dbReference type="KEGG" id="btp:D805_0941"/>
<dbReference type="PATRIC" id="fig|1254439.12.peg.933"/>
<dbReference type="HOGENOM" id="CLU_3247928_0_0_11"/>
<evidence type="ECO:0000313" key="1">
    <source>
        <dbReference type="EMBL" id="AGH41208.1"/>
    </source>
</evidence>
<gene>
    <name evidence="1" type="ORF">D805_0941</name>
</gene>
<name>M4RF71_9BIFI</name>
<organism evidence="1 2">
    <name type="scientific">Bifidobacterium thermophilum RBL67</name>
    <dbReference type="NCBI Taxonomy" id="1254439"/>
    <lineage>
        <taxon>Bacteria</taxon>
        <taxon>Bacillati</taxon>
        <taxon>Actinomycetota</taxon>
        <taxon>Actinomycetes</taxon>
        <taxon>Bifidobacteriales</taxon>
        <taxon>Bifidobacteriaceae</taxon>
        <taxon>Bifidobacterium</taxon>
    </lineage>
</organism>
<keyword evidence="2" id="KW-1185">Reference proteome</keyword>